<name>A0AAC8YBY3_9ACTN</name>
<reference evidence="1 2" key="1">
    <citation type="submission" date="2016-02" db="EMBL/GenBank/DDBJ databases">
        <title>Complete Genome Sequence of Propionibacterium acidipropionici ATCC 55737.</title>
        <authorList>
            <person name="Luna Flores C.H."/>
            <person name="Nielsen L.K."/>
            <person name="Marcellin E."/>
        </authorList>
    </citation>
    <scope>NUCLEOTIDE SEQUENCE [LARGE SCALE GENOMIC DNA]</scope>
    <source>
        <strain evidence="1 2">ATCC 55737</strain>
    </source>
</reference>
<protein>
    <submittedName>
        <fullName evidence="1">Uncharacterized protein</fullName>
    </submittedName>
</protein>
<dbReference type="EMBL" id="CP014352">
    <property type="protein sequence ID" value="AMS04131.1"/>
    <property type="molecule type" value="Genomic_DNA"/>
</dbReference>
<proteinExistence type="predicted"/>
<dbReference type="Proteomes" id="UP000075221">
    <property type="component" value="Chromosome"/>
</dbReference>
<accession>A0AAC8YBY3</accession>
<dbReference type="AlphaFoldDB" id="A0AAC8YBY3"/>
<dbReference type="RefSeq" id="WP_062818724.1">
    <property type="nucleotide sequence ID" value="NZ_CP014352.1"/>
</dbReference>
<gene>
    <name evidence="1" type="ORF">AXH35_00175</name>
</gene>
<sequence length="157" mass="17283">MNDEIDEADTWAEPHLFRCWAAMLVRTSGLHWRIVAAMAGISPTAMSHLLWGRSGRPISRLHVATATALMDLAPEDIQQAGHTRVPASRTRGLLDGLHHLGWTEPQLATWLTRSDMRLATSRAAFYCTRLTAARVQACYDYLTSSATPRAATPDTAA</sequence>
<evidence type="ECO:0000313" key="2">
    <source>
        <dbReference type="Proteomes" id="UP000075221"/>
    </source>
</evidence>
<organism evidence="1 2">
    <name type="scientific">Acidipropionibacterium acidipropionici</name>
    <dbReference type="NCBI Taxonomy" id="1748"/>
    <lineage>
        <taxon>Bacteria</taxon>
        <taxon>Bacillati</taxon>
        <taxon>Actinomycetota</taxon>
        <taxon>Actinomycetes</taxon>
        <taxon>Propionibacteriales</taxon>
        <taxon>Propionibacteriaceae</taxon>
        <taxon>Acidipropionibacterium</taxon>
    </lineage>
</organism>
<evidence type="ECO:0000313" key="1">
    <source>
        <dbReference type="EMBL" id="AMS04131.1"/>
    </source>
</evidence>